<dbReference type="SUPFAM" id="SSF52029">
    <property type="entry name" value="GroEL apical domain-like"/>
    <property type="match status" value="1"/>
</dbReference>
<comment type="similarity">
    <text evidence="1 6 7">Belongs to the chaperonin (HSP60) family.</text>
</comment>
<feature type="binding site" evidence="6">
    <location>
        <position position="492"/>
    </location>
    <ligand>
        <name>ATP</name>
        <dbReference type="ChEBI" id="CHEBI:30616"/>
    </ligand>
</feature>
<comment type="subunit">
    <text evidence="6 8">Forms a cylinder of 14 subunits composed of two heptameric rings stacked back-to-back. Interacts with the co-chaperonin GroES.</text>
</comment>
<dbReference type="NCBIfam" id="TIGR02348">
    <property type="entry name" value="GroEL"/>
    <property type="match status" value="1"/>
</dbReference>
<comment type="subcellular location">
    <subcellularLocation>
        <location evidence="6">Cytoplasm</location>
    </subcellularLocation>
</comment>
<dbReference type="InterPro" id="IPR027410">
    <property type="entry name" value="TCP-1-like_intermed_sf"/>
</dbReference>
<dbReference type="NCBIfam" id="NF009489">
    <property type="entry name" value="PRK12851.1"/>
    <property type="match status" value="1"/>
</dbReference>
<dbReference type="Gene3D" id="1.10.560.10">
    <property type="entry name" value="GroEL-like equatorial domain"/>
    <property type="match status" value="1"/>
</dbReference>
<feature type="binding site" evidence="6">
    <location>
        <begin position="86"/>
        <end position="90"/>
    </location>
    <ligand>
        <name>ATP</name>
        <dbReference type="ChEBI" id="CHEBI:30616"/>
    </ligand>
</feature>
<accession>A0ABS4RHN6</accession>
<evidence type="ECO:0000313" key="10">
    <source>
        <dbReference type="Proteomes" id="UP001519293"/>
    </source>
</evidence>
<comment type="caution">
    <text evidence="6">Lacks conserved residue(s) required for the propagation of feature annotation.</text>
</comment>
<dbReference type="PANTHER" id="PTHR45633">
    <property type="entry name" value="60 KDA HEAT SHOCK PROTEIN, MITOCHONDRIAL"/>
    <property type="match status" value="1"/>
</dbReference>
<dbReference type="InterPro" id="IPR018370">
    <property type="entry name" value="Chaperonin_Cpn60_CS"/>
</dbReference>
<feature type="binding site" evidence="6">
    <location>
        <position position="413"/>
    </location>
    <ligand>
        <name>ATP</name>
        <dbReference type="ChEBI" id="CHEBI:30616"/>
    </ligand>
</feature>
<evidence type="ECO:0000256" key="3">
    <source>
        <dbReference type="ARBA" id="ARBA00022840"/>
    </source>
</evidence>
<protein>
    <recommendedName>
        <fullName evidence="6">Chaperonin GroEL</fullName>
        <ecNumber evidence="6">5.6.1.7</ecNumber>
    </recommendedName>
    <alternativeName>
        <fullName evidence="6">60 kDa chaperonin</fullName>
    </alternativeName>
    <alternativeName>
        <fullName evidence="6">Chaperonin-60</fullName>
        <shortName evidence="6">Cpn60</shortName>
    </alternativeName>
</protein>
<keyword evidence="2 6" id="KW-0547">Nucleotide-binding</keyword>
<evidence type="ECO:0000256" key="4">
    <source>
        <dbReference type="ARBA" id="ARBA00023186"/>
    </source>
</evidence>
<evidence type="ECO:0000256" key="8">
    <source>
        <dbReference type="RuleBase" id="RU000419"/>
    </source>
</evidence>
<dbReference type="InterPro" id="IPR027413">
    <property type="entry name" value="GROEL-like_equatorial_sf"/>
</dbReference>
<dbReference type="EMBL" id="JAGIKZ010000012">
    <property type="protein sequence ID" value="MBP2241829.1"/>
    <property type="molecule type" value="Genomic_DNA"/>
</dbReference>
<dbReference type="Gene3D" id="3.50.7.10">
    <property type="entry name" value="GroEL"/>
    <property type="match status" value="1"/>
</dbReference>
<dbReference type="PRINTS" id="PR00298">
    <property type="entry name" value="CHAPERONIN60"/>
</dbReference>
<dbReference type="HAMAP" id="MF_00600">
    <property type="entry name" value="CH60"/>
    <property type="match status" value="1"/>
</dbReference>
<dbReference type="NCBIfam" id="NF000592">
    <property type="entry name" value="PRK00013.1"/>
    <property type="match status" value="1"/>
</dbReference>
<dbReference type="InterPro" id="IPR027409">
    <property type="entry name" value="GroEL-like_apical_dom_sf"/>
</dbReference>
<dbReference type="InterPro" id="IPR002423">
    <property type="entry name" value="Cpn60/GroEL/TCP-1"/>
</dbReference>
<evidence type="ECO:0000313" key="9">
    <source>
        <dbReference type="EMBL" id="MBP2241829.1"/>
    </source>
</evidence>
<dbReference type="Gene3D" id="3.30.260.10">
    <property type="entry name" value="TCP-1-like chaperonin intermediate domain"/>
    <property type="match status" value="1"/>
</dbReference>
<dbReference type="Proteomes" id="UP001519293">
    <property type="component" value="Unassembled WGS sequence"/>
</dbReference>
<reference evidence="9 10" key="1">
    <citation type="submission" date="2021-03" db="EMBL/GenBank/DDBJ databases">
        <title>Genomic Encyclopedia of Type Strains, Phase IV (KMG-IV): sequencing the most valuable type-strain genomes for metagenomic binning, comparative biology and taxonomic classification.</title>
        <authorList>
            <person name="Goeker M."/>
        </authorList>
    </citation>
    <scope>NUCLEOTIDE SEQUENCE [LARGE SCALE GENOMIC DNA]</scope>
    <source>
        <strain evidence="9 10">DSM 26675</strain>
    </source>
</reference>
<dbReference type="RefSeq" id="WP_066400446.1">
    <property type="nucleotide sequence ID" value="NZ_JAGIKZ010000012.1"/>
</dbReference>
<dbReference type="EC" id="5.6.1.7" evidence="6"/>
<keyword evidence="6" id="KW-0963">Cytoplasm</keyword>
<comment type="caution">
    <text evidence="9">The sequence shown here is derived from an EMBL/GenBank/DDBJ whole genome shotgun (WGS) entry which is preliminary data.</text>
</comment>
<keyword evidence="10" id="KW-1185">Reference proteome</keyword>
<dbReference type="Pfam" id="PF00118">
    <property type="entry name" value="Cpn60_TCP1"/>
    <property type="match status" value="1"/>
</dbReference>
<proteinExistence type="inferred from homology"/>
<dbReference type="SUPFAM" id="SSF54849">
    <property type="entry name" value="GroEL-intermediate domain like"/>
    <property type="match status" value="1"/>
</dbReference>
<evidence type="ECO:0000256" key="2">
    <source>
        <dbReference type="ARBA" id="ARBA00022741"/>
    </source>
</evidence>
<comment type="function">
    <text evidence="6 8">Together with its co-chaperonin GroES, plays an essential role in assisting protein folding. The GroEL-GroES system forms a nano-cage that allows encapsulation of the non-native substrate proteins and provides a physical environment optimized to promote and accelerate protein folding.</text>
</comment>
<dbReference type="InterPro" id="IPR001844">
    <property type="entry name" value="Cpn60/GroEL"/>
</dbReference>
<sequence length="545" mass="57395">MAKDIKFSEEARRAMLRGVDTLADAVKVTLGPKGRNVVLEKKFGSPLITNDGVTIAKEIELEDAFENMGAKLVAEVASKTNDVAGDGTTTATVLAQAMIREGLKNVTAGANPMGIRKGIEKAVLTAVEELQAISKPIEGKESIAQVASISAADEEVGQLIAEAMERVGNDGVITIEESKGFTTELDVVEGMQFDRGYASAYMVTDTDKMEAILDNPYILITDKKISSIQEVLPVLEQVVQQGKPLLLVAEDVEGEALSTLVLNKLRGTFNAVAVKAPGFGDRRKAMLEDIAILTGGEVITEELGRELKSTTIASLGRASKVVVTKENTTIVEGAGDSAQIAGRVNQIRVQMEDTTSEFDREKLQERLAKLAGGVAVVKVGAATETELKERKLRIEDALNSTRAAVEEGIVSGGGVALLNVYNKVAALQAEGDVATGINIVLRAMEEPVRTIAHNAGLEGSVVVDRLKREAIGTGFNAATNEWVNMVEAGIVDPTKVTRSALQNAASVAAMFLTTEAVVADKPEPAGAGGMGMPDMGGMGGMGGMM</sequence>
<evidence type="ECO:0000256" key="5">
    <source>
        <dbReference type="ARBA" id="ARBA00023235"/>
    </source>
</evidence>
<dbReference type="NCBIfam" id="NF009487">
    <property type="entry name" value="PRK12849.1"/>
    <property type="match status" value="1"/>
</dbReference>
<organism evidence="9 10">
    <name type="scientific">Cytobacillus eiseniae</name>
    <dbReference type="NCBI Taxonomy" id="762947"/>
    <lineage>
        <taxon>Bacteria</taxon>
        <taxon>Bacillati</taxon>
        <taxon>Bacillota</taxon>
        <taxon>Bacilli</taxon>
        <taxon>Bacillales</taxon>
        <taxon>Bacillaceae</taxon>
        <taxon>Cytobacillus</taxon>
    </lineage>
</organism>
<dbReference type="SUPFAM" id="SSF48592">
    <property type="entry name" value="GroEL equatorial domain-like"/>
    <property type="match status" value="1"/>
</dbReference>
<feature type="binding site" evidence="6">
    <location>
        <begin position="476"/>
        <end position="478"/>
    </location>
    <ligand>
        <name>ATP</name>
        <dbReference type="ChEBI" id="CHEBI:30616"/>
    </ligand>
</feature>
<dbReference type="PROSITE" id="PS00296">
    <property type="entry name" value="CHAPERONINS_CPN60"/>
    <property type="match status" value="1"/>
</dbReference>
<feature type="binding site" evidence="6">
    <location>
        <begin position="29"/>
        <end position="32"/>
    </location>
    <ligand>
        <name>ATP</name>
        <dbReference type="ChEBI" id="CHEBI:30616"/>
    </ligand>
</feature>
<dbReference type="CDD" id="cd03344">
    <property type="entry name" value="GroEL"/>
    <property type="match status" value="1"/>
</dbReference>
<keyword evidence="3 6" id="KW-0067">ATP-binding</keyword>
<name>A0ABS4RHN6_9BACI</name>
<evidence type="ECO:0000256" key="6">
    <source>
        <dbReference type="HAMAP-Rule" id="MF_00600"/>
    </source>
</evidence>
<evidence type="ECO:0000256" key="7">
    <source>
        <dbReference type="RuleBase" id="RU000418"/>
    </source>
</evidence>
<dbReference type="NCBIfam" id="NF009488">
    <property type="entry name" value="PRK12850.1"/>
    <property type="match status" value="1"/>
</dbReference>
<gene>
    <name evidence="6" type="primary">groEL</name>
    <name evidence="6" type="synonym">groL</name>
    <name evidence="9" type="ORF">J2Z40_002401</name>
</gene>
<keyword evidence="4 6" id="KW-0143">Chaperone</keyword>
<keyword evidence="5 6" id="KW-0413">Isomerase</keyword>
<evidence type="ECO:0000256" key="1">
    <source>
        <dbReference type="ARBA" id="ARBA00006607"/>
    </source>
</evidence>